<evidence type="ECO:0000256" key="1">
    <source>
        <dbReference type="ARBA" id="ARBA00006849"/>
    </source>
</evidence>
<proteinExistence type="inferred from homology"/>
<keyword evidence="4" id="KW-0560">Oxidoreductase</keyword>
<comment type="similarity">
    <text evidence="1">Belongs to the xanthine dehydrogenase family.</text>
</comment>
<dbReference type="GO" id="GO:0050138">
    <property type="term" value="F:nicotinate dehydrogenase activity"/>
    <property type="evidence" value="ECO:0007669"/>
    <property type="project" value="UniProtKB-EC"/>
</dbReference>
<dbReference type="Pfam" id="PF02738">
    <property type="entry name" value="MoCoBD_1"/>
    <property type="match status" value="1"/>
</dbReference>
<evidence type="ECO:0000313" key="5">
    <source>
        <dbReference type="Proteomes" id="UP000250780"/>
    </source>
</evidence>
<dbReference type="InterPro" id="IPR008274">
    <property type="entry name" value="AldOxase/xan_DH_MoCoBD1"/>
</dbReference>
<dbReference type="GO" id="GO:0005506">
    <property type="term" value="F:iron ion binding"/>
    <property type="evidence" value="ECO:0007669"/>
    <property type="project" value="InterPro"/>
</dbReference>
<keyword evidence="2" id="KW-0500">Molybdenum</keyword>
<dbReference type="EMBL" id="UASD01000009">
    <property type="protein sequence ID" value="SPX17216.1"/>
    <property type="molecule type" value="Genomic_DNA"/>
</dbReference>
<dbReference type="Gene3D" id="3.30.365.10">
    <property type="entry name" value="Aldehyde oxidase/xanthine dehydrogenase, molybdopterin binding domain"/>
    <property type="match status" value="1"/>
</dbReference>
<gene>
    <name evidence="4" type="primary">ndhL_2</name>
    <name evidence="4" type="ORF">NCTC9073_05030</name>
</gene>
<dbReference type="GO" id="GO:0004854">
    <property type="term" value="F:xanthine dehydrogenase activity"/>
    <property type="evidence" value="ECO:0007669"/>
    <property type="project" value="UniProtKB-EC"/>
</dbReference>
<dbReference type="PANTHER" id="PTHR11908:SF132">
    <property type="entry name" value="ALDEHYDE OXIDASE 1-RELATED"/>
    <property type="match status" value="1"/>
</dbReference>
<accession>A0A2X1Q9I2</accession>
<dbReference type="EC" id="1.17.1.4" evidence="4"/>
<feature type="domain" description="Aldehyde oxidase/xanthine dehydrogenase first molybdopterin binding" evidence="3">
    <location>
        <begin position="1"/>
        <end position="99"/>
    </location>
</feature>
<evidence type="ECO:0000256" key="2">
    <source>
        <dbReference type="ARBA" id="ARBA00022505"/>
    </source>
</evidence>
<name>A0A2X1Q9I2_ECOLX</name>
<dbReference type="Proteomes" id="UP000250780">
    <property type="component" value="Unassembled WGS sequence"/>
</dbReference>
<evidence type="ECO:0000259" key="3">
    <source>
        <dbReference type="Pfam" id="PF02738"/>
    </source>
</evidence>
<dbReference type="SUPFAM" id="SSF56003">
    <property type="entry name" value="Molybdenum cofactor-binding domain"/>
    <property type="match status" value="1"/>
</dbReference>
<reference evidence="4 5" key="1">
    <citation type="submission" date="2018-06" db="EMBL/GenBank/DDBJ databases">
        <authorList>
            <consortium name="Pathogen Informatics"/>
            <person name="Doyle S."/>
        </authorList>
    </citation>
    <scope>NUCLEOTIDE SEQUENCE [LARGE SCALE GENOMIC DNA]</scope>
    <source>
        <strain evidence="4 5">NCTC9073</strain>
    </source>
</reference>
<dbReference type="EC" id="1.17.1.5" evidence="4"/>
<dbReference type="AlphaFoldDB" id="A0A2X1Q9I2"/>
<protein>
    <submittedName>
        <fullName evidence="4">Xanthine dehydrogenase subunit XdhA</fullName>
        <ecNumber evidence="4">1.17.1.4</ecNumber>
        <ecNumber evidence="4">1.17.1.5</ecNumber>
    </submittedName>
</protein>
<organism evidence="4 5">
    <name type="scientific">Escherichia coli</name>
    <dbReference type="NCBI Taxonomy" id="562"/>
    <lineage>
        <taxon>Bacteria</taxon>
        <taxon>Pseudomonadati</taxon>
        <taxon>Pseudomonadota</taxon>
        <taxon>Gammaproteobacteria</taxon>
        <taxon>Enterobacterales</taxon>
        <taxon>Enterobacteriaceae</taxon>
        <taxon>Escherichia</taxon>
    </lineage>
</organism>
<dbReference type="InterPro" id="IPR037165">
    <property type="entry name" value="AldOxase/xan_DH_Mopterin-bd_sf"/>
</dbReference>
<sequence>MGVNRDGTLKGYSLDVLSNTGAYASHGHSIASAGGNKVAYLYPRCAYAYSSKTCYTNLPSAGAMRGYGAPQVVFAVESMLDDAATALGIDPVEIRLRNAAREGDANRSRANVFTAQGCRSVLKRPENL</sequence>
<dbReference type="PANTHER" id="PTHR11908">
    <property type="entry name" value="XANTHINE DEHYDROGENASE"/>
    <property type="match status" value="1"/>
</dbReference>
<evidence type="ECO:0000313" key="4">
    <source>
        <dbReference type="EMBL" id="SPX17216.1"/>
    </source>
</evidence>
<dbReference type="InterPro" id="IPR016208">
    <property type="entry name" value="Ald_Oxase/xanthine_DH-like"/>
</dbReference>